<keyword evidence="9" id="KW-1185">Reference proteome</keyword>
<evidence type="ECO:0000256" key="1">
    <source>
        <dbReference type="ARBA" id="ARBA00004141"/>
    </source>
</evidence>
<evidence type="ECO:0000313" key="9">
    <source>
        <dbReference type="Proteomes" id="UP000000304"/>
    </source>
</evidence>
<feature type="transmembrane region" description="Helical" evidence="7">
    <location>
        <begin position="328"/>
        <end position="351"/>
    </location>
</feature>
<evidence type="ECO:0000256" key="3">
    <source>
        <dbReference type="ARBA" id="ARBA00022692"/>
    </source>
</evidence>
<organism evidence="8 9">
    <name type="scientific">Drosophila simulans</name>
    <name type="common">Fruit fly</name>
    <dbReference type="NCBI Taxonomy" id="7240"/>
    <lineage>
        <taxon>Eukaryota</taxon>
        <taxon>Metazoa</taxon>
        <taxon>Ecdysozoa</taxon>
        <taxon>Arthropoda</taxon>
        <taxon>Hexapoda</taxon>
        <taxon>Insecta</taxon>
        <taxon>Pterygota</taxon>
        <taxon>Neoptera</taxon>
        <taxon>Endopterygota</taxon>
        <taxon>Diptera</taxon>
        <taxon>Brachycera</taxon>
        <taxon>Muscomorpha</taxon>
        <taxon>Ephydroidea</taxon>
        <taxon>Drosophilidae</taxon>
        <taxon>Drosophila</taxon>
        <taxon>Sophophora</taxon>
    </lineage>
</organism>
<keyword evidence="3 7" id="KW-0812">Transmembrane</keyword>
<evidence type="ECO:0000256" key="5">
    <source>
        <dbReference type="ARBA" id="ARBA00022989"/>
    </source>
</evidence>
<feature type="transmembrane region" description="Helical" evidence="7">
    <location>
        <begin position="522"/>
        <end position="540"/>
    </location>
</feature>
<dbReference type="HOGENOM" id="CLU_010714_0_2_1"/>
<dbReference type="OMA" id="DAPCRVN"/>
<feature type="transmembrane region" description="Helical" evidence="7">
    <location>
        <begin position="546"/>
        <end position="563"/>
    </location>
</feature>
<evidence type="ECO:0000256" key="7">
    <source>
        <dbReference type="RuleBase" id="RU363079"/>
    </source>
</evidence>
<proteinExistence type="inferred from homology"/>
<evidence type="ECO:0000313" key="8">
    <source>
        <dbReference type="EMBL" id="EDX09334.1"/>
    </source>
</evidence>
<comment type="similarity">
    <text evidence="2 7">Belongs to the nonaspanin (TM9SF) (TC 9.A.2) family.</text>
</comment>
<feature type="transmembrane region" description="Helical" evidence="7">
    <location>
        <begin position="363"/>
        <end position="387"/>
    </location>
</feature>
<evidence type="ECO:0000256" key="4">
    <source>
        <dbReference type="ARBA" id="ARBA00022729"/>
    </source>
</evidence>
<dbReference type="AlphaFoldDB" id="B4QRM3"/>
<feature type="transmembrane region" description="Helical" evidence="7">
    <location>
        <begin position="575"/>
        <end position="594"/>
    </location>
</feature>
<dbReference type="Proteomes" id="UP000000304">
    <property type="component" value="Chromosome 3L"/>
</dbReference>
<keyword evidence="5 7" id="KW-1133">Transmembrane helix</keyword>
<keyword evidence="6 7" id="KW-0472">Membrane</keyword>
<dbReference type="InterPro" id="IPR004240">
    <property type="entry name" value="EMP70"/>
</dbReference>
<feature type="transmembrane region" description="Helical" evidence="7">
    <location>
        <begin position="393"/>
        <end position="419"/>
    </location>
</feature>
<dbReference type="EMBL" id="CM000363">
    <property type="protein sequence ID" value="EDX09334.1"/>
    <property type="molecule type" value="Genomic_DNA"/>
</dbReference>
<feature type="signal peptide" evidence="7">
    <location>
        <begin position="1"/>
        <end position="31"/>
    </location>
</feature>
<feature type="transmembrane region" description="Helical" evidence="7">
    <location>
        <begin position="292"/>
        <end position="316"/>
    </location>
</feature>
<protein>
    <recommendedName>
        <fullName evidence="7">Transmembrane 9 superfamily member</fullName>
    </recommendedName>
</protein>
<keyword evidence="4 7" id="KW-0732">Signal</keyword>
<sequence>MGSSATQTTVPSRAICLCLLIASCYVSLSQADEHNHKYNDREEVVLWMNTVGPYHNRQETYAYFSLPFCSGQKSSISHYHETLSEALQGVELEFSGYEMEFKSDAPKSVICMVTLQEESAKAFTYAVKNEYWYQMYIDGLPIWGKVGERDERDGKYYIFTHKKFDIGYNGQQIVDITLTTEGREELKPGSQINFSYEVNWKPSKVEFKNRFDKYLDPNFFQHRIHWFSIFNSFMMVIFLVGLVSMILMRTLRKDYARYSKDEEIDDMERDLGDEYGWKQVHGDVFRSPPNTLLFSALVGAGYQLISVVFCVIMFAIVGELYTERGSMLSTAIFVYAATSPINGYFGGSLYARLGGRMWIRQMLVSAFTVPVAVCGTAFLINFIAIGYHASRAIPFGTMVAVTCICLFVILPLTLVGTVVGRNLDGQPDFPCRVNAVPRPIPEKKWYMEPLIIVLLGGVLPFGSIFIEMYFIFTSFWAYKIYYVYGFMLLVFSILTVVTVCVTIVCTYFLLNAEDYRWQWTSFMAAGSTSIYVYAYSFYYFFFKTNILIVVTVWVTIVCTYFLLNAEDYRRQWTSFMAAGSKSIYVYAYSLHYFFFKTKMFGLFQTAFYFGYMALFSGALGIICGTVGYVGTNLFVRKIYSNVKID</sequence>
<feature type="chain" id="PRO_5007360624" description="Transmembrane 9 superfamily member" evidence="7">
    <location>
        <begin position="32"/>
        <end position="645"/>
    </location>
</feature>
<accession>B4QRM3</accession>
<feature type="transmembrane region" description="Helical" evidence="7">
    <location>
        <begin position="484"/>
        <end position="510"/>
    </location>
</feature>
<dbReference type="Pfam" id="PF02990">
    <property type="entry name" value="EMP70"/>
    <property type="match status" value="1"/>
</dbReference>
<name>B4QRM3_DROSI</name>
<dbReference type="STRING" id="7240.B4QRM3"/>
<evidence type="ECO:0000256" key="6">
    <source>
        <dbReference type="ARBA" id="ARBA00023136"/>
    </source>
</evidence>
<reference evidence="8 9" key="1">
    <citation type="journal article" date="2007" name="Nature">
        <title>Evolution of genes and genomes on the Drosophila phylogeny.</title>
        <authorList>
            <consortium name="Drosophila 12 Genomes Consortium"/>
            <person name="Clark A.G."/>
            <person name="Eisen M.B."/>
            <person name="Smith D.R."/>
            <person name="Bergman C.M."/>
            <person name="Oliver B."/>
            <person name="Markow T.A."/>
            <person name="Kaufman T.C."/>
            <person name="Kellis M."/>
            <person name="Gelbart W."/>
            <person name="Iyer V.N."/>
            <person name="Pollard D.A."/>
            <person name="Sackton T.B."/>
            <person name="Larracuente A.M."/>
            <person name="Singh N.D."/>
            <person name="Abad J.P."/>
            <person name="Abt D.N."/>
            <person name="Adryan B."/>
            <person name="Aguade M."/>
            <person name="Akashi H."/>
            <person name="Anderson W.W."/>
            <person name="Aquadro C.F."/>
            <person name="Ardell D.H."/>
            <person name="Arguello R."/>
            <person name="Artieri C.G."/>
            <person name="Barbash D.A."/>
            <person name="Barker D."/>
            <person name="Barsanti P."/>
            <person name="Batterham P."/>
            <person name="Batzoglou S."/>
            <person name="Begun D."/>
            <person name="Bhutkar A."/>
            <person name="Blanco E."/>
            <person name="Bosak S.A."/>
            <person name="Bradley R.K."/>
            <person name="Brand A.D."/>
            <person name="Brent M.R."/>
            <person name="Brooks A.N."/>
            <person name="Brown R.H."/>
            <person name="Butlin R.K."/>
            <person name="Caggese C."/>
            <person name="Calvi B.R."/>
            <person name="Bernardo de Carvalho A."/>
            <person name="Caspi A."/>
            <person name="Castrezana S."/>
            <person name="Celniker S.E."/>
            <person name="Chang J.L."/>
            <person name="Chapple C."/>
            <person name="Chatterji S."/>
            <person name="Chinwalla A."/>
            <person name="Civetta A."/>
            <person name="Clifton S.W."/>
            <person name="Comeron J.M."/>
            <person name="Costello J.C."/>
            <person name="Coyne J.A."/>
            <person name="Daub J."/>
            <person name="David R.G."/>
            <person name="Delcher A.L."/>
            <person name="Delehaunty K."/>
            <person name="Do C.B."/>
            <person name="Ebling H."/>
            <person name="Edwards K."/>
            <person name="Eickbush T."/>
            <person name="Evans J.D."/>
            <person name="Filipski A."/>
            <person name="Findeiss S."/>
            <person name="Freyhult E."/>
            <person name="Fulton L."/>
            <person name="Fulton R."/>
            <person name="Garcia A.C."/>
            <person name="Gardiner A."/>
            <person name="Garfield D.A."/>
            <person name="Garvin B.E."/>
            <person name="Gibson G."/>
            <person name="Gilbert D."/>
            <person name="Gnerre S."/>
            <person name="Godfrey J."/>
            <person name="Good R."/>
            <person name="Gotea V."/>
            <person name="Gravely B."/>
            <person name="Greenberg A.J."/>
            <person name="Griffiths-Jones S."/>
            <person name="Gross S."/>
            <person name="Guigo R."/>
            <person name="Gustafson E.A."/>
            <person name="Haerty W."/>
            <person name="Hahn M.W."/>
            <person name="Halligan D.L."/>
            <person name="Halpern A.L."/>
            <person name="Halter G.M."/>
            <person name="Han M.V."/>
            <person name="Heger A."/>
            <person name="Hillier L."/>
            <person name="Hinrichs A.S."/>
            <person name="Holmes I."/>
            <person name="Hoskins R.A."/>
            <person name="Hubisz M.J."/>
            <person name="Hultmark D."/>
            <person name="Huntley M.A."/>
            <person name="Jaffe D.B."/>
            <person name="Jagadeeshan S."/>
            <person name="Jeck W.R."/>
            <person name="Johnson J."/>
            <person name="Jones C.D."/>
            <person name="Jordan W.C."/>
            <person name="Karpen G.H."/>
            <person name="Kataoka E."/>
            <person name="Keightley P.D."/>
            <person name="Kheradpour P."/>
            <person name="Kirkness E.F."/>
            <person name="Koerich L.B."/>
            <person name="Kristiansen K."/>
            <person name="Kudrna D."/>
            <person name="Kulathinal R.J."/>
            <person name="Kumar S."/>
            <person name="Kwok R."/>
            <person name="Lander E."/>
            <person name="Langley C.H."/>
            <person name="Lapoint R."/>
            <person name="Lazzaro B.P."/>
            <person name="Lee S.J."/>
            <person name="Levesque L."/>
            <person name="Li R."/>
            <person name="Lin C.F."/>
            <person name="Lin M.F."/>
            <person name="Lindblad-Toh K."/>
            <person name="Llopart A."/>
            <person name="Long M."/>
            <person name="Low L."/>
            <person name="Lozovsky E."/>
            <person name="Lu J."/>
            <person name="Luo M."/>
            <person name="Machado C.A."/>
            <person name="Makalowski W."/>
            <person name="Marzo M."/>
            <person name="Matsuda M."/>
            <person name="Matzkin L."/>
            <person name="McAllister B."/>
            <person name="McBride C.S."/>
            <person name="McKernan B."/>
            <person name="McKernan K."/>
            <person name="Mendez-Lago M."/>
            <person name="Minx P."/>
            <person name="Mollenhauer M.U."/>
            <person name="Montooth K."/>
            <person name="Mount S.M."/>
            <person name="Mu X."/>
            <person name="Myers E."/>
            <person name="Negre B."/>
            <person name="Newfeld S."/>
            <person name="Nielsen R."/>
            <person name="Noor M.A."/>
            <person name="O'Grady P."/>
            <person name="Pachter L."/>
            <person name="Papaceit M."/>
            <person name="Parisi M.J."/>
            <person name="Parisi M."/>
            <person name="Parts L."/>
            <person name="Pedersen J.S."/>
            <person name="Pesole G."/>
            <person name="Phillippy A.M."/>
            <person name="Ponting C.P."/>
            <person name="Pop M."/>
            <person name="Porcelli D."/>
            <person name="Powell J.R."/>
            <person name="Prohaska S."/>
            <person name="Pruitt K."/>
            <person name="Puig M."/>
            <person name="Quesneville H."/>
            <person name="Ram K.R."/>
            <person name="Rand D."/>
            <person name="Rasmussen M.D."/>
            <person name="Reed L.K."/>
            <person name="Reenan R."/>
            <person name="Reily A."/>
            <person name="Remington K.A."/>
            <person name="Rieger T.T."/>
            <person name="Ritchie M.G."/>
            <person name="Robin C."/>
            <person name="Rogers Y.H."/>
            <person name="Rohde C."/>
            <person name="Rozas J."/>
            <person name="Rubenfield M.J."/>
            <person name="Ruiz A."/>
            <person name="Russo S."/>
            <person name="Salzberg S.L."/>
            <person name="Sanchez-Gracia A."/>
            <person name="Saranga D.J."/>
            <person name="Sato H."/>
            <person name="Schaeffer S.W."/>
            <person name="Schatz M.C."/>
            <person name="Schlenke T."/>
            <person name="Schwartz R."/>
            <person name="Segarra C."/>
            <person name="Singh R.S."/>
            <person name="Sirot L."/>
            <person name="Sirota M."/>
            <person name="Sisneros N.B."/>
            <person name="Smith C.D."/>
            <person name="Smith T.F."/>
            <person name="Spieth J."/>
            <person name="Stage D.E."/>
            <person name="Stark A."/>
            <person name="Stephan W."/>
            <person name="Strausberg R.L."/>
            <person name="Strempel S."/>
            <person name="Sturgill D."/>
            <person name="Sutton G."/>
            <person name="Sutton G.G."/>
            <person name="Tao W."/>
            <person name="Teichmann S."/>
            <person name="Tobari Y.N."/>
            <person name="Tomimura Y."/>
            <person name="Tsolas J.M."/>
            <person name="Valente V.L."/>
            <person name="Venter E."/>
            <person name="Venter J.C."/>
            <person name="Vicario S."/>
            <person name="Vieira F.G."/>
            <person name="Vilella A.J."/>
            <person name="Villasante A."/>
            <person name="Walenz B."/>
            <person name="Wang J."/>
            <person name="Wasserman M."/>
            <person name="Watts T."/>
            <person name="Wilson D."/>
            <person name="Wilson R.K."/>
            <person name="Wing R.A."/>
            <person name="Wolfner M.F."/>
            <person name="Wong A."/>
            <person name="Wong G.K."/>
            <person name="Wu C.I."/>
            <person name="Wu G."/>
            <person name="Yamamoto D."/>
            <person name="Yang H.P."/>
            <person name="Yang S.P."/>
            <person name="Yorke J.A."/>
            <person name="Yoshida K."/>
            <person name="Zdobnov E."/>
            <person name="Zhang P."/>
            <person name="Zhang Y."/>
            <person name="Zimin A.V."/>
            <person name="Baldwin J."/>
            <person name="Abdouelleil A."/>
            <person name="Abdulkadir J."/>
            <person name="Abebe A."/>
            <person name="Abera B."/>
            <person name="Abreu J."/>
            <person name="Acer S.C."/>
            <person name="Aftuck L."/>
            <person name="Alexander A."/>
            <person name="An P."/>
            <person name="Anderson E."/>
            <person name="Anderson S."/>
            <person name="Arachi H."/>
            <person name="Azer M."/>
            <person name="Bachantsang P."/>
            <person name="Barry A."/>
            <person name="Bayul T."/>
            <person name="Berlin A."/>
            <person name="Bessette D."/>
            <person name="Bloom T."/>
            <person name="Blye J."/>
            <person name="Boguslavskiy L."/>
            <person name="Bonnet C."/>
            <person name="Boukhgalter B."/>
            <person name="Bourzgui I."/>
            <person name="Brown A."/>
            <person name="Cahill P."/>
            <person name="Channer S."/>
            <person name="Cheshatsang Y."/>
            <person name="Chuda L."/>
            <person name="Citroen M."/>
            <person name="Collymore A."/>
            <person name="Cooke P."/>
            <person name="Costello M."/>
            <person name="D'Aco K."/>
            <person name="Daza R."/>
            <person name="De Haan G."/>
            <person name="DeGray S."/>
            <person name="DeMaso C."/>
            <person name="Dhargay N."/>
            <person name="Dooley K."/>
            <person name="Dooley E."/>
            <person name="Doricent M."/>
            <person name="Dorje P."/>
            <person name="Dorjee K."/>
            <person name="Dupes A."/>
            <person name="Elong R."/>
            <person name="Falk J."/>
            <person name="Farina A."/>
            <person name="Faro S."/>
            <person name="Ferguson D."/>
            <person name="Fisher S."/>
            <person name="Foley C.D."/>
            <person name="Franke A."/>
            <person name="Friedrich D."/>
            <person name="Gadbois L."/>
            <person name="Gearin G."/>
            <person name="Gearin C.R."/>
            <person name="Giannoukos G."/>
            <person name="Goode T."/>
            <person name="Graham J."/>
            <person name="Grandbois E."/>
            <person name="Grewal S."/>
            <person name="Gyaltsen K."/>
            <person name="Hafez N."/>
            <person name="Hagos B."/>
            <person name="Hall J."/>
            <person name="Henson C."/>
            <person name="Hollinger A."/>
            <person name="Honan T."/>
            <person name="Huard M.D."/>
            <person name="Hughes L."/>
            <person name="Hurhula B."/>
            <person name="Husby M.E."/>
            <person name="Kamat A."/>
            <person name="Kanga B."/>
            <person name="Kashin S."/>
            <person name="Khazanovich D."/>
            <person name="Kisner P."/>
            <person name="Lance K."/>
            <person name="Lara M."/>
            <person name="Lee W."/>
            <person name="Lennon N."/>
            <person name="Letendre F."/>
            <person name="LeVine R."/>
            <person name="Lipovsky A."/>
            <person name="Liu X."/>
            <person name="Liu J."/>
            <person name="Liu S."/>
            <person name="Lokyitsang T."/>
            <person name="Lokyitsang Y."/>
            <person name="Lubonja R."/>
            <person name="Lui A."/>
            <person name="MacDonald P."/>
            <person name="Magnisalis V."/>
            <person name="Maru K."/>
            <person name="Matthews C."/>
            <person name="McCusker W."/>
            <person name="McDonough S."/>
            <person name="Mehta T."/>
            <person name="Meldrim J."/>
            <person name="Meneus L."/>
            <person name="Mihai O."/>
            <person name="Mihalev A."/>
            <person name="Mihova T."/>
            <person name="Mittelman R."/>
            <person name="Mlenga V."/>
            <person name="Montmayeur A."/>
            <person name="Mulrain L."/>
            <person name="Navidi A."/>
            <person name="Naylor J."/>
            <person name="Negash T."/>
            <person name="Nguyen T."/>
            <person name="Nguyen N."/>
            <person name="Nicol R."/>
            <person name="Norbu C."/>
            <person name="Norbu N."/>
            <person name="Novod N."/>
            <person name="O'Neill B."/>
            <person name="Osman S."/>
            <person name="Markiewicz E."/>
            <person name="Oyono O.L."/>
            <person name="Patti C."/>
            <person name="Phunkhang P."/>
            <person name="Pierre F."/>
            <person name="Priest M."/>
            <person name="Raghuraman S."/>
            <person name="Rege F."/>
            <person name="Reyes R."/>
            <person name="Rise C."/>
            <person name="Rogov P."/>
            <person name="Ross K."/>
            <person name="Ryan E."/>
            <person name="Settipalli S."/>
            <person name="Shea T."/>
            <person name="Sherpa N."/>
            <person name="Shi L."/>
            <person name="Shih D."/>
            <person name="Sparrow T."/>
            <person name="Spaulding J."/>
            <person name="Stalker J."/>
            <person name="Stange-Thomann N."/>
            <person name="Stavropoulos S."/>
            <person name="Stone C."/>
            <person name="Strader C."/>
            <person name="Tesfaye S."/>
            <person name="Thomson T."/>
            <person name="Thoulutsang Y."/>
            <person name="Thoulutsang D."/>
            <person name="Topham K."/>
            <person name="Topping I."/>
            <person name="Tsamla T."/>
            <person name="Vassiliev H."/>
            <person name="Vo A."/>
            <person name="Wangchuk T."/>
            <person name="Wangdi T."/>
            <person name="Weiand M."/>
            <person name="Wilkinson J."/>
            <person name="Wilson A."/>
            <person name="Yadav S."/>
            <person name="Young G."/>
            <person name="Yu Q."/>
            <person name="Zembek L."/>
            <person name="Zhong D."/>
            <person name="Zimmer A."/>
            <person name="Zwirko Z."/>
            <person name="Jaffe D.B."/>
            <person name="Alvarez P."/>
            <person name="Brockman W."/>
            <person name="Butler J."/>
            <person name="Chin C."/>
            <person name="Gnerre S."/>
            <person name="Grabherr M."/>
            <person name="Kleber M."/>
            <person name="Mauceli E."/>
            <person name="MacCallum I."/>
        </authorList>
    </citation>
    <scope>NUCLEOTIDE SEQUENCE [LARGE SCALE GENOMIC DNA]</scope>
    <source>
        <strain evidence="9">white501</strain>
    </source>
</reference>
<dbReference type="PANTHER" id="PTHR10766">
    <property type="entry name" value="TRANSMEMBRANE 9 SUPERFAMILY PROTEIN"/>
    <property type="match status" value="1"/>
</dbReference>
<comment type="subcellular location">
    <subcellularLocation>
        <location evidence="1">Membrane</location>
        <topology evidence="1">Multi-pass membrane protein</topology>
    </subcellularLocation>
</comment>
<evidence type="ECO:0000256" key="2">
    <source>
        <dbReference type="ARBA" id="ARBA00005227"/>
    </source>
</evidence>
<dbReference type="OrthoDB" id="1666796at2759"/>
<feature type="transmembrane region" description="Helical" evidence="7">
    <location>
        <begin position="450"/>
        <end position="472"/>
    </location>
</feature>
<dbReference type="PANTHER" id="PTHR10766:SF41">
    <property type="entry name" value="TRANSMEMBRANE 9 SUPERFAMILY MEMBER 3"/>
    <property type="match status" value="1"/>
</dbReference>
<feature type="transmembrane region" description="Helical" evidence="7">
    <location>
        <begin position="606"/>
        <end position="629"/>
    </location>
</feature>
<dbReference type="PhylomeDB" id="B4QRM3"/>
<gene>
    <name evidence="8" type="primary">Dsim\GD13184</name>
    <name evidence="8" type="ORF">Dsim_GD13184</name>
</gene>
<dbReference type="GO" id="GO:0016020">
    <property type="term" value="C:membrane"/>
    <property type="evidence" value="ECO:0007669"/>
    <property type="project" value="UniProtKB-SubCell"/>
</dbReference>
<dbReference type="GO" id="GO:0072657">
    <property type="term" value="P:protein localization to membrane"/>
    <property type="evidence" value="ECO:0007669"/>
    <property type="project" value="TreeGrafter"/>
</dbReference>
<feature type="transmembrane region" description="Helical" evidence="7">
    <location>
        <begin position="226"/>
        <end position="248"/>
    </location>
</feature>